<dbReference type="GO" id="GO:0006227">
    <property type="term" value="P:dUDP biosynthetic process"/>
    <property type="evidence" value="ECO:0007669"/>
    <property type="project" value="TreeGrafter"/>
</dbReference>
<dbReference type="CDD" id="cd01672">
    <property type="entry name" value="TMPK"/>
    <property type="match status" value="1"/>
</dbReference>
<dbReference type="GO" id="GO:0006233">
    <property type="term" value="P:dTDP biosynthetic process"/>
    <property type="evidence" value="ECO:0007669"/>
    <property type="project" value="InterPro"/>
</dbReference>
<feature type="domain" description="Thymidylate kinase-like" evidence="12">
    <location>
        <begin position="7"/>
        <end position="152"/>
    </location>
</feature>
<protein>
    <recommendedName>
        <fullName evidence="3 11">Probable thymidylate kinase</fullName>
        <ecNumber evidence="2 11">2.7.4.9</ecNumber>
    </recommendedName>
    <alternativeName>
        <fullName evidence="9 11">dTMP kinase</fullName>
    </alternativeName>
</protein>
<keyword evidence="4 11" id="KW-0808">Transferase</keyword>
<evidence type="ECO:0000256" key="8">
    <source>
        <dbReference type="ARBA" id="ARBA00022840"/>
    </source>
</evidence>
<dbReference type="GeneID" id="1477404"/>
<evidence type="ECO:0000256" key="10">
    <source>
        <dbReference type="ARBA" id="ARBA00048743"/>
    </source>
</evidence>
<dbReference type="GO" id="GO:0005737">
    <property type="term" value="C:cytoplasm"/>
    <property type="evidence" value="ECO:0007669"/>
    <property type="project" value="TreeGrafter"/>
</dbReference>
<comment type="similarity">
    <text evidence="1 11">Belongs to the thymidylate kinase family.</text>
</comment>
<evidence type="ECO:0000256" key="3">
    <source>
        <dbReference type="ARBA" id="ARBA00013355"/>
    </source>
</evidence>
<dbReference type="HAMAP" id="MF_00165">
    <property type="entry name" value="Thymidylate_kinase"/>
    <property type="match status" value="1"/>
</dbReference>
<dbReference type="Proteomes" id="UP000619545">
    <property type="component" value="Unassembled WGS sequence"/>
</dbReference>
<evidence type="ECO:0000256" key="1">
    <source>
        <dbReference type="ARBA" id="ARBA00009776"/>
    </source>
</evidence>
<dbReference type="PANTHER" id="PTHR10344:SF4">
    <property type="entry name" value="UMP-CMP KINASE 2, MITOCHONDRIAL"/>
    <property type="match status" value="1"/>
</dbReference>
<feature type="binding site" evidence="11">
    <location>
        <begin position="9"/>
        <end position="16"/>
    </location>
    <ligand>
        <name>ATP</name>
        <dbReference type="ChEBI" id="CHEBI:30616"/>
    </ligand>
</feature>
<dbReference type="EMBL" id="DUJS01000004">
    <property type="protein sequence ID" value="HII70759.1"/>
    <property type="molecule type" value="Genomic_DNA"/>
</dbReference>
<dbReference type="PANTHER" id="PTHR10344">
    <property type="entry name" value="THYMIDYLATE KINASE"/>
    <property type="match status" value="1"/>
</dbReference>
<keyword evidence="6 11" id="KW-0547">Nucleotide-binding</keyword>
<evidence type="ECO:0000256" key="7">
    <source>
        <dbReference type="ARBA" id="ARBA00022777"/>
    </source>
</evidence>
<proteinExistence type="inferred from homology"/>
<gene>
    <name evidence="11" type="primary">tmk</name>
    <name evidence="13" type="ORF">HA336_05950</name>
</gene>
<comment type="catalytic activity">
    <reaction evidence="10 11">
        <text>dTMP + ATP = dTDP + ADP</text>
        <dbReference type="Rhea" id="RHEA:13517"/>
        <dbReference type="ChEBI" id="CHEBI:30616"/>
        <dbReference type="ChEBI" id="CHEBI:58369"/>
        <dbReference type="ChEBI" id="CHEBI:63528"/>
        <dbReference type="ChEBI" id="CHEBI:456216"/>
        <dbReference type="EC" id="2.7.4.9"/>
    </reaction>
</comment>
<evidence type="ECO:0000256" key="2">
    <source>
        <dbReference type="ARBA" id="ARBA00012980"/>
    </source>
</evidence>
<name>A0A832WPN2_9EURY</name>
<evidence type="ECO:0000313" key="13">
    <source>
        <dbReference type="EMBL" id="HII70759.1"/>
    </source>
</evidence>
<evidence type="ECO:0000256" key="5">
    <source>
        <dbReference type="ARBA" id="ARBA00022727"/>
    </source>
</evidence>
<evidence type="ECO:0000256" key="11">
    <source>
        <dbReference type="HAMAP-Rule" id="MF_00165"/>
    </source>
</evidence>
<evidence type="ECO:0000256" key="6">
    <source>
        <dbReference type="ARBA" id="ARBA00022741"/>
    </source>
</evidence>
<keyword evidence="5 11" id="KW-0545">Nucleotide biosynthesis</keyword>
<reference evidence="13" key="1">
    <citation type="journal article" date="2020" name="bioRxiv">
        <title>A rank-normalized archaeal taxonomy based on genome phylogeny resolves widespread incomplete and uneven classifications.</title>
        <authorList>
            <person name="Rinke C."/>
            <person name="Chuvochina M."/>
            <person name="Mussig A.J."/>
            <person name="Chaumeil P.-A."/>
            <person name="Waite D.W."/>
            <person name="Whitman W.B."/>
            <person name="Parks D.H."/>
            <person name="Hugenholtz P."/>
        </authorList>
    </citation>
    <scope>NUCLEOTIDE SEQUENCE</scope>
    <source>
        <strain evidence="13">UBA8853</strain>
    </source>
</reference>
<dbReference type="Pfam" id="PF02223">
    <property type="entry name" value="Thymidylate_kin"/>
    <property type="match status" value="1"/>
</dbReference>
<dbReference type="GO" id="GO:0004798">
    <property type="term" value="F:dTMP kinase activity"/>
    <property type="evidence" value="ECO:0007669"/>
    <property type="project" value="UniProtKB-UniRule"/>
</dbReference>
<dbReference type="AlphaFoldDB" id="A0A832WPN2"/>
<accession>A0A832WPN2</accession>
<dbReference type="Gene3D" id="3.40.50.300">
    <property type="entry name" value="P-loop containing nucleotide triphosphate hydrolases"/>
    <property type="match status" value="1"/>
</dbReference>
<evidence type="ECO:0000256" key="9">
    <source>
        <dbReference type="ARBA" id="ARBA00029962"/>
    </source>
</evidence>
<sequence length="194" mass="22113">MGLYLGVEGIDGVGKSSVVNLAAEFLEIHGLEVTTVREPSTDIGREALEWDDPYLQALAFTLDRMLTLKRVDFEAADVVLSDRTFLSTLAYQSALGADMRWLLELQRPVPKPDVVYIIDREPLAEDATFDKEFLERVRNRYREAARLIEEEFDVEIKWIEAEDMDKEEIAELIVADARRRLDDPLGIPDDLLEG</sequence>
<dbReference type="RefSeq" id="WP_011018473.1">
    <property type="nucleotide sequence ID" value="NZ_DUJS01000004.1"/>
</dbReference>
<keyword evidence="7 11" id="KW-0418">Kinase</keyword>
<dbReference type="GO" id="GO:0005524">
    <property type="term" value="F:ATP binding"/>
    <property type="evidence" value="ECO:0007669"/>
    <property type="project" value="UniProtKB-UniRule"/>
</dbReference>
<dbReference type="InterPro" id="IPR018094">
    <property type="entry name" value="Thymidylate_kinase"/>
</dbReference>
<dbReference type="SUPFAM" id="SSF52540">
    <property type="entry name" value="P-loop containing nucleoside triphosphate hydrolases"/>
    <property type="match status" value="1"/>
</dbReference>
<evidence type="ECO:0000259" key="12">
    <source>
        <dbReference type="Pfam" id="PF02223"/>
    </source>
</evidence>
<dbReference type="EC" id="2.7.4.9" evidence="2 11"/>
<organism evidence="13 14">
    <name type="scientific">Methanopyrus kandleri</name>
    <dbReference type="NCBI Taxonomy" id="2320"/>
    <lineage>
        <taxon>Archaea</taxon>
        <taxon>Methanobacteriati</taxon>
        <taxon>Methanobacteriota</taxon>
        <taxon>Methanomada group</taxon>
        <taxon>Methanopyri</taxon>
        <taxon>Methanopyrales</taxon>
        <taxon>Methanopyraceae</taxon>
        <taxon>Methanopyrus</taxon>
    </lineage>
</organism>
<dbReference type="GO" id="GO:0006235">
    <property type="term" value="P:dTTP biosynthetic process"/>
    <property type="evidence" value="ECO:0007669"/>
    <property type="project" value="UniProtKB-UniRule"/>
</dbReference>
<comment type="caution">
    <text evidence="13">The sequence shown here is derived from an EMBL/GenBank/DDBJ whole genome shotgun (WGS) entry which is preliminary data.</text>
</comment>
<dbReference type="InterPro" id="IPR027417">
    <property type="entry name" value="P-loop_NTPase"/>
</dbReference>
<evidence type="ECO:0000256" key="4">
    <source>
        <dbReference type="ARBA" id="ARBA00022679"/>
    </source>
</evidence>
<evidence type="ECO:0000313" key="14">
    <source>
        <dbReference type="Proteomes" id="UP000619545"/>
    </source>
</evidence>
<keyword evidence="8 11" id="KW-0067">ATP-binding</keyword>
<dbReference type="InterPro" id="IPR039430">
    <property type="entry name" value="Thymidylate_kin-like_dom"/>
</dbReference>
<dbReference type="SMR" id="A0A832WPN2"/>